<sequence>MRRDKPHVKNKEYSQGLGFSDAGKGSEKRETFVTVRSSLPSLPSSLPFVAAVRRRDCNFSFNLPPSLACRQPSLCYLSSSSLSILTFSGSLHGVGKADEAFSTSWFASGKTASGEAFPTRDQHSVGKAYPDSLSLTFVPTPRTASGDPFPTYFSLPPTIEYATWKEDCQQMFTIVESGRYITATVISEDDQPIHDPLVLLGINPDKGPAVPQDTGPIDGNLDGSRSTPNNNLETAKDPKIIQWMLTLHHIELERDLECSSNDFEMILDPRITRGNANF</sequence>
<dbReference type="EMBL" id="SSTD01018108">
    <property type="protein sequence ID" value="TYJ98321.1"/>
    <property type="molecule type" value="Genomic_DNA"/>
</dbReference>
<evidence type="ECO:0000256" key="1">
    <source>
        <dbReference type="SAM" id="MobiDB-lite"/>
    </source>
</evidence>
<protein>
    <submittedName>
        <fullName evidence="2">TBC1 domain family member 17</fullName>
    </submittedName>
</protein>
<dbReference type="Proteomes" id="UP000321947">
    <property type="component" value="Unassembled WGS sequence"/>
</dbReference>
<dbReference type="AlphaFoldDB" id="A0A5D3BI26"/>
<accession>A0A5D3BI26</accession>
<feature type="compositionally biased region" description="Polar residues" evidence="1">
    <location>
        <begin position="223"/>
        <end position="233"/>
    </location>
</feature>
<organism evidence="2 3">
    <name type="scientific">Cucumis melo var. makuwa</name>
    <name type="common">Oriental melon</name>
    <dbReference type="NCBI Taxonomy" id="1194695"/>
    <lineage>
        <taxon>Eukaryota</taxon>
        <taxon>Viridiplantae</taxon>
        <taxon>Streptophyta</taxon>
        <taxon>Embryophyta</taxon>
        <taxon>Tracheophyta</taxon>
        <taxon>Spermatophyta</taxon>
        <taxon>Magnoliopsida</taxon>
        <taxon>eudicotyledons</taxon>
        <taxon>Gunneridae</taxon>
        <taxon>Pentapetalae</taxon>
        <taxon>rosids</taxon>
        <taxon>fabids</taxon>
        <taxon>Cucurbitales</taxon>
        <taxon>Cucurbitaceae</taxon>
        <taxon>Benincaseae</taxon>
        <taxon>Cucumis</taxon>
    </lineage>
</organism>
<comment type="caution">
    <text evidence="2">The sequence shown here is derived from an EMBL/GenBank/DDBJ whole genome shotgun (WGS) entry which is preliminary data.</text>
</comment>
<reference evidence="2 3" key="1">
    <citation type="submission" date="2019-08" db="EMBL/GenBank/DDBJ databases">
        <title>Draft genome sequences of two oriental melons (Cucumis melo L. var makuwa).</title>
        <authorList>
            <person name="Kwon S.-Y."/>
        </authorList>
    </citation>
    <scope>NUCLEOTIDE SEQUENCE [LARGE SCALE GENOMIC DNA]</scope>
    <source>
        <strain evidence="3">cv. Chang Bougi</strain>
        <tissue evidence="2">Leaf</tissue>
    </source>
</reference>
<proteinExistence type="predicted"/>
<evidence type="ECO:0000313" key="3">
    <source>
        <dbReference type="Proteomes" id="UP000321947"/>
    </source>
</evidence>
<evidence type="ECO:0000313" key="2">
    <source>
        <dbReference type="EMBL" id="TYJ98321.1"/>
    </source>
</evidence>
<feature type="region of interest" description="Disordered" evidence="1">
    <location>
        <begin position="1"/>
        <end position="25"/>
    </location>
</feature>
<gene>
    <name evidence="2" type="ORF">E5676_scaffold232G00440</name>
</gene>
<feature type="compositionally biased region" description="Basic and acidic residues" evidence="1">
    <location>
        <begin position="1"/>
        <end position="12"/>
    </location>
</feature>
<feature type="region of interest" description="Disordered" evidence="1">
    <location>
        <begin position="206"/>
        <end position="233"/>
    </location>
</feature>
<name>A0A5D3BI26_CUCMM</name>